<dbReference type="Proteomes" id="UP000823674">
    <property type="component" value="Chromosome A08"/>
</dbReference>
<accession>A0ABQ7LPZ7</accession>
<keyword evidence="2" id="KW-1185">Reference proteome</keyword>
<comment type="caution">
    <text evidence="1">The sequence shown here is derived from an EMBL/GenBank/DDBJ whole genome shotgun (WGS) entry which is preliminary data.</text>
</comment>
<dbReference type="EMBL" id="JADBGQ010000007">
    <property type="protein sequence ID" value="KAG5388653.1"/>
    <property type="molecule type" value="Genomic_DNA"/>
</dbReference>
<reference evidence="1 2" key="1">
    <citation type="submission" date="2021-03" db="EMBL/GenBank/DDBJ databases">
        <authorList>
            <person name="King G.J."/>
            <person name="Bancroft I."/>
            <person name="Baten A."/>
            <person name="Bloomfield J."/>
            <person name="Borpatragohain P."/>
            <person name="He Z."/>
            <person name="Irish N."/>
            <person name="Irwin J."/>
            <person name="Liu K."/>
            <person name="Mauleon R.P."/>
            <person name="Moore J."/>
            <person name="Morris R."/>
            <person name="Ostergaard L."/>
            <person name="Wang B."/>
            <person name="Wells R."/>
        </authorList>
    </citation>
    <scope>NUCLEOTIDE SEQUENCE [LARGE SCALE GENOMIC DNA]</scope>
    <source>
        <strain evidence="1">R-o-18</strain>
        <tissue evidence="1">Leaf</tissue>
    </source>
</reference>
<protein>
    <submittedName>
        <fullName evidence="1">Uncharacterized protein</fullName>
    </submittedName>
</protein>
<sequence length="113" mass="13152">MDPGLMGCRKDLRVAYCQLIGIYVDVIFFPPFDSEFSEERIRHVLKSDSEEWVGGLEHFFGVDWICWSEPVPPLMIVFPPLMTFQRQLLNRIEEDIQLMLSKGLELKSFLGDV</sequence>
<gene>
    <name evidence="1" type="primary">A08g504520.1_BraROA</name>
    <name evidence="1" type="ORF">IGI04_030194</name>
</gene>
<evidence type="ECO:0000313" key="2">
    <source>
        <dbReference type="Proteomes" id="UP000823674"/>
    </source>
</evidence>
<feature type="non-terminal residue" evidence="1">
    <location>
        <position position="113"/>
    </location>
</feature>
<evidence type="ECO:0000313" key="1">
    <source>
        <dbReference type="EMBL" id="KAG5388653.1"/>
    </source>
</evidence>
<organism evidence="1 2">
    <name type="scientific">Brassica rapa subsp. trilocularis</name>
    <dbReference type="NCBI Taxonomy" id="1813537"/>
    <lineage>
        <taxon>Eukaryota</taxon>
        <taxon>Viridiplantae</taxon>
        <taxon>Streptophyta</taxon>
        <taxon>Embryophyta</taxon>
        <taxon>Tracheophyta</taxon>
        <taxon>Spermatophyta</taxon>
        <taxon>Magnoliopsida</taxon>
        <taxon>eudicotyledons</taxon>
        <taxon>Gunneridae</taxon>
        <taxon>Pentapetalae</taxon>
        <taxon>rosids</taxon>
        <taxon>malvids</taxon>
        <taxon>Brassicales</taxon>
        <taxon>Brassicaceae</taxon>
        <taxon>Brassiceae</taxon>
        <taxon>Brassica</taxon>
    </lineage>
</organism>
<name>A0ABQ7LPZ7_BRACM</name>
<proteinExistence type="predicted"/>